<name>A0A197K2K6_9FUNG</name>
<organism evidence="7 8">
    <name type="scientific">Linnemannia elongata AG-77</name>
    <dbReference type="NCBI Taxonomy" id="1314771"/>
    <lineage>
        <taxon>Eukaryota</taxon>
        <taxon>Fungi</taxon>
        <taxon>Fungi incertae sedis</taxon>
        <taxon>Mucoromycota</taxon>
        <taxon>Mortierellomycotina</taxon>
        <taxon>Mortierellomycetes</taxon>
        <taxon>Mortierellales</taxon>
        <taxon>Mortierellaceae</taxon>
        <taxon>Linnemannia</taxon>
    </lineage>
</organism>
<evidence type="ECO:0000259" key="6">
    <source>
        <dbReference type="Pfam" id="PF01323"/>
    </source>
</evidence>
<dbReference type="AlphaFoldDB" id="A0A197K2K6"/>
<feature type="domain" description="DSBA-like thioredoxin" evidence="6">
    <location>
        <begin position="7"/>
        <end position="207"/>
    </location>
</feature>
<comment type="similarity">
    <text evidence="1 4">Belongs to the GST superfamily. Kappa family.</text>
</comment>
<dbReference type="EC" id="2.5.1.18" evidence="4"/>
<gene>
    <name evidence="7" type="ORF">K457DRAFT_17527</name>
</gene>
<keyword evidence="8" id="KW-1185">Reference proteome</keyword>
<evidence type="ECO:0000256" key="2">
    <source>
        <dbReference type="ARBA" id="ARBA00022679"/>
    </source>
</evidence>
<keyword evidence="2 4" id="KW-0808">Transferase</keyword>
<evidence type="ECO:0000256" key="1">
    <source>
        <dbReference type="ARBA" id="ARBA00006494"/>
    </source>
</evidence>
<evidence type="ECO:0000313" key="7">
    <source>
        <dbReference type="EMBL" id="OAQ31428.1"/>
    </source>
</evidence>
<dbReference type="PIRSF" id="PIRSF006386">
    <property type="entry name" value="HCCAis_GSTk"/>
    <property type="match status" value="1"/>
</dbReference>
<dbReference type="GO" id="GO:0005739">
    <property type="term" value="C:mitochondrion"/>
    <property type="evidence" value="ECO:0007669"/>
    <property type="project" value="TreeGrafter"/>
</dbReference>
<dbReference type="InterPro" id="IPR051924">
    <property type="entry name" value="GST_Kappa/NadH"/>
</dbReference>
<proteinExistence type="inferred from homology"/>
<dbReference type="InterPro" id="IPR036249">
    <property type="entry name" value="Thioredoxin-like_sf"/>
</dbReference>
<sequence>MSARSNIVCYYDVVSPYSYYGVKLLNRYKPQWKDVDVELRPVFLAGVLSGSKNQAPANVAAKGAYMFKDLGRLSTASGIPMNFPSNFPTMTVPALRLLVVIQKTESVATYEQCVEKLLEAYWVEDKDVSQQEILINALAPIIGADKASKYMQQTSDKEIKQQLIDNTNEAIEAGAFGAPTFVIKKAGSDKPHLFFGSDRFEVITSFLGLPYEGLATKTSPAKL</sequence>
<dbReference type="GO" id="GO:0005777">
    <property type="term" value="C:peroxisome"/>
    <property type="evidence" value="ECO:0007669"/>
    <property type="project" value="TreeGrafter"/>
</dbReference>
<dbReference type="FunFam" id="3.40.30.10:FF:000096">
    <property type="entry name" value="Glutathione S-transferase kappa"/>
    <property type="match status" value="1"/>
</dbReference>
<accession>A0A197K2K6</accession>
<dbReference type="SUPFAM" id="SSF52833">
    <property type="entry name" value="Thioredoxin-like"/>
    <property type="match status" value="1"/>
</dbReference>
<protein>
    <recommendedName>
        <fullName evidence="4">Glutathione S-transferase kappa</fullName>
        <ecNumber evidence="4">2.5.1.18</ecNumber>
    </recommendedName>
</protein>
<evidence type="ECO:0000256" key="5">
    <source>
        <dbReference type="PIRSR" id="PIRSR006386-1"/>
    </source>
</evidence>
<dbReference type="PANTHER" id="PTHR42943:SF2">
    <property type="entry name" value="GLUTATHIONE S-TRANSFERASE KAPPA 1"/>
    <property type="match status" value="1"/>
</dbReference>
<dbReference type="PANTHER" id="PTHR42943">
    <property type="entry name" value="GLUTATHIONE S-TRANSFERASE KAPPA"/>
    <property type="match status" value="1"/>
</dbReference>
<evidence type="ECO:0000313" key="8">
    <source>
        <dbReference type="Proteomes" id="UP000078512"/>
    </source>
</evidence>
<dbReference type="STRING" id="1314771.A0A197K2K6"/>
<feature type="active site" description="Nucleophile" evidence="5">
    <location>
        <position position="15"/>
    </location>
</feature>
<dbReference type="Proteomes" id="UP000078512">
    <property type="component" value="Unassembled WGS sequence"/>
</dbReference>
<dbReference type="InterPro" id="IPR001853">
    <property type="entry name" value="DSBA-like_thioredoxin_dom"/>
</dbReference>
<evidence type="ECO:0000256" key="4">
    <source>
        <dbReference type="PIRNR" id="PIRNR006386"/>
    </source>
</evidence>
<dbReference type="Gene3D" id="3.40.30.10">
    <property type="entry name" value="Glutaredoxin"/>
    <property type="match status" value="1"/>
</dbReference>
<comment type="catalytic activity">
    <reaction evidence="3 4">
        <text>RX + glutathione = an S-substituted glutathione + a halide anion + H(+)</text>
        <dbReference type="Rhea" id="RHEA:16437"/>
        <dbReference type="ChEBI" id="CHEBI:15378"/>
        <dbReference type="ChEBI" id="CHEBI:16042"/>
        <dbReference type="ChEBI" id="CHEBI:17792"/>
        <dbReference type="ChEBI" id="CHEBI:57925"/>
        <dbReference type="ChEBI" id="CHEBI:90779"/>
        <dbReference type="EC" id="2.5.1.18"/>
    </reaction>
</comment>
<reference evidence="7 8" key="1">
    <citation type="submission" date="2016-05" db="EMBL/GenBank/DDBJ databases">
        <title>Genome sequencing reveals origins of a unique bacterial endosymbiosis in the earliest lineages of terrestrial Fungi.</title>
        <authorList>
            <consortium name="DOE Joint Genome Institute"/>
            <person name="Uehling J."/>
            <person name="Gryganskyi A."/>
            <person name="Hameed K."/>
            <person name="Tschaplinski T."/>
            <person name="Misztal P."/>
            <person name="Wu S."/>
            <person name="Desiro A."/>
            <person name="Vande Pol N."/>
            <person name="Du Z.-Y."/>
            <person name="Zienkiewicz A."/>
            <person name="Zienkiewicz K."/>
            <person name="Morin E."/>
            <person name="Tisserant E."/>
            <person name="Splivallo R."/>
            <person name="Hainaut M."/>
            <person name="Henrissat B."/>
            <person name="Ohm R."/>
            <person name="Kuo A."/>
            <person name="Yan J."/>
            <person name="Lipzen A."/>
            <person name="Nolan M."/>
            <person name="Labutti K."/>
            <person name="Barry K."/>
            <person name="Goldstein A."/>
            <person name="Labbe J."/>
            <person name="Schadt C."/>
            <person name="Tuskan G."/>
            <person name="Grigoriev I."/>
            <person name="Martin F."/>
            <person name="Vilgalys R."/>
            <person name="Bonito G."/>
        </authorList>
    </citation>
    <scope>NUCLEOTIDE SEQUENCE [LARGE SCALE GENOMIC DNA]</scope>
    <source>
        <strain evidence="7 8">AG-77</strain>
    </source>
</reference>
<dbReference type="Pfam" id="PF01323">
    <property type="entry name" value="DSBA"/>
    <property type="match status" value="1"/>
</dbReference>
<dbReference type="EMBL" id="KV442030">
    <property type="protein sequence ID" value="OAQ31428.1"/>
    <property type="molecule type" value="Genomic_DNA"/>
</dbReference>
<dbReference type="InterPro" id="IPR014440">
    <property type="entry name" value="HCCAis_GSTk"/>
</dbReference>
<evidence type="ECO:0000256" key="3">
    <source>
        <dbReference type="ARBA" id="ARBA00047960"/>
    </source>
</evidence>
<dbReference type="OrthoDB" id="4664297at2759"/>
<dbReference type="GO" id="GO:0004602">
    <property type="term" value="F:glutathione peroxidase activity"/>
    <property type="evidence" value="ECO:0007669"/>
    <property type="project" value="TreeGrafter"/>
</dbReference>
<dbReference type="GO" id="GO:0004364">
    <property type="term" value="F:glutathione transferase activity"/>
    <property type="evidence" value="ECO:0007669"/>
    <property type="project" value="UniProtKB-UniRule"/>
</dbReference>
<dbReference type="GO" id="GO:0006749">
    <property type="term" value="P:glutathione metabolic process"/>
    <property type="evidence" value="ECO:0007669"/>
    <property type="project" value="TreeGrafter"/>
</dbReference>